<feature type="region of interest" description="Disordered" evidence="1">
    <location>
        <begin position="52"/>
        <end position="83"/>
    </location>
</feature>
<name>A0ABQ2MPF8_9ACTN</name>
<evidence type="ECO:0000313" key="4">
    <source>
        <dbReference type="EMBL" id="GGO56352.1"/>
    </source>
</evidence>
<dbReference type="Gene3D" id="2.130.10.10">
    <property type="entry name" value="YVTN repeat-like/Quinoprotein amine dehydrogenase"/>
    <property type="match status" value="1"/>
</dbReference>
<dbReference type="Pfam" id="PF13360">
    <property type="entry name" value="PQQ_2"/>
    <property type="match status" value="1"/>
</dbReference>
<dbReference type="InterPro" id="IPR015943">
    <property type="entry name" value="WD40/YVTN_repeat-like_dom_sf"/>
</dbReference>
<keyword evidence="2" id="KW-1133">Transmembrane helix</keyword>
<dbReference type="InterPro" id="IPR002372">
    <property type="entry name" value="PQQ_rpt_dom"/>
</dbReference>
<keyword evidence="2" id="KW-0472">Membrane</keyword>
<keyword evidence="5" id="KW-1185">Reference proteome</keyword>
<feature type="region of interest" description="Disordered" evidence="1">
    <location>
        <begin position="164"/>
        <end position="184"/>
    </location>
</feature>
<protein>
    <recommendedName>
        <fullName evidence="3">Pyrrolo-quinoline quinone repeat domain-containing protein</fullName>
    </recommendedName>
</protein>
<accession>A0ABQ2MPF8</accession>
<evidence type="ECO:0000259" key="3">
    <source>
        <dbReference type="Pfam" id="PF13360"/>
    </source>
</evidence>
<dbReference type="SUPFAM" id="SSF50998">
    <property type="entry name" value="Quinoprotein alcohol dehydrogenase-like"/>
    <property type="match status" value="1"/>
</dbReference>
<comment type="caution">
    <text evidence="4">The sequence shown here is derived from an EMBL/GenBank/DDBJ whole genome shotgun (WGS) entry which is preliminary data.</text>
</comment>
<feature type="transmembrane region" description="Helical" evidence="2">
    <location>
        <begin position="28"/>
        <end position="48"/>
    </location>
</feature>
<dbReference type="EMBL" id="BMNG01000019">
    <property type="protein sequence ID" value="GGO56352.1"/>
    <property type="molecule type" value="Genomic_DNA"/>
</dbReference>
<evidence type="ECO:0000313" key="5">
    <source>
        <dbReference type="Proteomes" id="UP000656881"/>
    </source>
</evidence>
<dbReference type="InterPro" id="IPR011047">
    <property type="entry name" value="Quinoprotein_ADH-like_sf"/>
</dbReference>
<feature type="domain" description="Pyrrolo-quinoline quinone repeat" evidence="3">
    <location>
        <begin position="190"/>
        <end position="442"/>
    </location>
</feature>
<gene>
    <name evidence="4" type="ORF">GCM10012286_70620</name>
</gene>
<dbReference type="RefSeq" id="WP_189177030.1">
    <property type="nucleotide sequence ID" value="NZ_BMNG01000019.1"/>
</dbReference>
<keyword evidence="2" id="KW-0812">Transmembrane</keyword>
<evidence type="ECO:0000256" key="2">
    <source>
        <dbReference type="SAM" id="Phobius"/>
    </source>
</evidence>
<organism evidence="4 5">
    <name type="scientific">Streptomyces lasiicapitis</name>
    <dbReference type="NCBI Taxonomy" id="1923961"/>
    <lineage>
        <taxon>Bacteria</taxon>
        <taxon>Bacillati</taxon>
        <taxon>Actinomycetota</taxon>
        <taxon>Actinomycetes</taxon>
        <taxon>Kitasatosporales</taxon>
        <taxon>Streptomycetaceae</taxon>
        <taxon>Streptomyces</taxon>
    </lineage>
</organism>
<reference evidence="5" key="1">
    <citation type="journal article" date="2019" name="Int. J. Syst. Evol. Microbiol.">
        <title>The Global Catalogue of Microorganisms (GCM) 10K type strain sequencing project: providing services to taxonomists for standard genome sequencing and annotation.</title>
        <authorList>
            <consortium name="The Broad Institute Genomics Platform"/>
            <consortium name="The Broad Institute Genome Sequencing Center for Infectious Disease"/>
            <person name="Wu L."/>
            <person name="Ma J."/>
        </authorList>
    </citation>
    <scope>NUCLEOTIDE SEQUENCE [LARGE SCALE GENOMIC DNA]</scope>
    <source>
        <strain evidence="5">CGMCC 4.7349</strain>
    </source>
</reference>
<sequence length="501" mass="54616">MSFGPPPSEFTESARVADSARKQRRTNVLAGLSSLLAFVLCAGGWMLWAGADDEKEQPKRPTAAPQAPDDIRETVEGTPRSVQGRRDVEYVEEDLKKDYGRTSVRAPGAWATDEVFVKAVGSTLKGFKLGNSTKEWSTDLGGPICDTTRHVTADGRTAVLFQGRERGAKGKGKSKREGSSTKNDPNVCGQLAFVDLNTGKKLWQVKLPAAKDAFAPNTNVTMTRGTVTVAWGRGSVAYDMDRGERLWRNTGAKTCQDTGFAGGRALLALVTCGDPSDPTYRVQSVDPRSGEPNWTYKVARGVKGVYLVSSQPAVLAVSAGDTVPTNLITLDDKGEYRSTIDLPEKRYFDRCFNPYDSVAKVETCDSIVVGRDQLFLASKDTMDGNWIVSFDLATGRTVRKFDPRDTGEIYPVRMSGDKLLAFRPGRLWADSAAVVSLDPRTGKETPLLIFSVPDITRLRDPERTDIIVESGRVYLAPRELSPKLSGEWKGIAYGALGVEPS</sequence>
<proteinExistence type="predicted"/>
<evidence type="ECO:0000256" key="1">
    <source>
        <dbReference type="SAM" id="MobiDB-lite"/>
    </source>
</evidence>
<dbReference type="Proteomes" id="UP000656881">
    <property type="component" value="Unassembled WGS sequence"/>
</dbReference>